<protein>
    <recommendedName>
        <fullName evidence="4">Cellobiose 2-epimerase</fullName>
        <shortName evidence="4">CE</shortName>
        <ecNumber evidence="4">5.1.3.11</ecNumber>
    </recommendedName>
</protein>
<comment type="caution">
    <text evidence="5">The sequence shown here is derived from an EMBL/GenBank/DDBJ whole genome shotgun (WGS) entry which is preliminary data.</text>
</comment>
<evidence type="ECO:0000256" key="4">
    <source>
        <dbReference type="HAMAP-Rule" id="MF_00929"/>
    </source>
</evidence>
<dbReference type="InterPro" id="IPR008928">
    <property type="entry name" value="6-hairpin_glycosidase_sf"/>
</dbReference>
<dbReference type="InterPro" id="IPR012341">
    <property type="entry name" value="6hp_glycosidase-like_sf"/>
</dbReference>
<dbReference type="EC" id="5.1.3.11" evidence="4"/>
<dbReference type="SUPFAM" id="SSF48208">
    <property type="entry name" value="Six-hairpin glycosidases"/>
    <property type="match status" value="1"/>
</dbReference>
<dbReference type="EMBL" id="POSK01000021">
    <property type="protein sequence ID" value="PNI01529.1"/>
    <property type="molecule type" value="Genomic_DNA"/>
</dbReference>
<dbReference type="HAMAP" id="MF_00929">
    <property type="entry name" value="Cellobiose_2_epim"/>
    <property type="match status" value="1"/>
</dbReference>
<evidence type="ECO:0000313" key="5">
    <source>
        <dbReference type="EMBL" id="PNI01529.1"/>
    </source>
</evidence>
<dbReference type="InterPro" id="IPR028584">
    <property type="entry name" value="Cellobiose_2_epim"/>
</dbReference>
<comment type="catalytic activity">
    <reaction evidence="1 4">
        <text>D-cellobiose = beta-D-glucosyl-(1-&gt;4)-D-mannopyranose</text>
        <dbReference type="Rhea" id="RHEA:23384"/>
        <dbReference type="ChEBI" id="CHEBI:17057"/>
        <dbReference type="ChEBI" id="CHEBI:47931"/>
        <dbReference type="EC" id="5.1.3.11"/>
    </reaction>
</comment>
<sequence length="408" mass="46945">MLDFFKIKNSITEEATSILDFWLSMQDKNLGGFYCYADYTGNIDTEHEKSVLLHSRILWTFSSAYRVLGDKRYLAAAEHCYKFMVDKALDSLHGGVYWLLDKNGNVTDSQKHVYNQGFAIYALSEYYLASGAEDALDVAMNLFYLVEEHAYDVTYGGYREAFDKNWNPIENQLVCDTAEGILAEKSMNTHLHVLEAYTVLHQATQNELVERKLSELCKLMSEKVVDGTLHYGLFFTRDWRCVSGDVSYGHDIEGTWLMDEAAKQIHDKALANKVFDQSYDMACITSVEGVDRDGAVFNELREGHLLDSDRIWWVQAEAMVGFFNAYQKKNAVMLLDNAVGCWNIIQQQLKDKLNGEWYWKVKRNGQPYKGLPKVEPWKCPYHNGRACLEMIKRINLSKSQTTTEFKNV</sequence>
<evidence type="ECO:0000313" key="6">
    <source>
        <dbReference type="Proteomes" id="UP000236449"/>
    </source>
</evidence>
<evidence type="ECO:0000256" key="3">
    <source>
        <dbReference type="ARBA" id="ARBA00023235"/>
    </source>
</evidence>
<name>A0A2J8HTD9_VIBDI</name>
<dbReference type="PANTHER" id="PTHR15108">
    <property type="entry name" value="N-ACYLGLUCOSAMINE-2-EPIMERASE"/>
    <property type="match status" value="1"/>
</dbReference>
<dbReference type="Gene3D" id="1.50.10.10">
    <property type="match status" value="1"/>
</dbReference>
<dbReference type="Proteomes" id="UP000236449">
    <property type="component" value="Unassembled WGS sequence"/>
</dbReference>
<dbReference type="InterPro" id="IPR010819">
    <property type="entry name" value="AGE/CE"/>
</dbReference>
<comment type="similarity">
    <text evidence="4">Belongs to the cellobiose 2-epimerase family.</text>
</comment>
<evidence type="ECO:0000256" key="1">
    <source>
        <dbReference type="ARBA" id="ARBA00001470"/>
    </source>
</evidence>
<comment type="function">
    <text evidence="4">Catalyzes the reversible epimerization of cellobiose to 4-O-beta-D-glucopyranosyl-D-mannose (Glc-Man).</text>
</comment>
<comment type="similarity">
    <text evidence="2">Belongs to the N-acylglucosamine 2-epimerase family.</text>
</comment>
<organism evidence="5 6">
    <name type="scientific">Vibrio diazotrophicus</name>
    <dbReference type="NCBI Taxonomy" id="685"/>
    <lineage>
        <taxon>Bacteria</taxon>
        <taxon>Pseudomonadati</taxon>
        <taxon>Pseudomonadota</taxon>
        <taxon>Gammaproteobacteria</taxon>
        <taxon>Vibrionales</taxon>
        <taxon>Vibrionaceae</taxon>
        <taxon>Vibrio</taxon>
    </lineage>
</organism>
<evidence type="ECO:0000256" key="2">
    <source>
        <dbReference type="ARBA" id="ARBA00008558"/>
    </source>
</evidence>
<accession>A0A2J8HTD9</accession>
<dbReference type="AlphaFoldDB" id="A0A2J8HTD9"/>
<reference evidence="5 6" key="1">
    <citation type="submission" date="2018-01" db="EMBL/GenBank/DDBJ databases">
        <title>Draft genome sequences of six Vibrio diazotrophicus strains isolated from deep-sea sediments of the Baltic Sea.</title>
        <authorList>
            <person name="Castillo D."/>
            <person name="Vandieken V."/>
            <person name="Chiang O."/>
            <person name="Middelboe M."/>
        </authorList>
    </citation>
    <scope>NUCLEOTIDE SEQUENCE [LARGE SCALE GENOMIC DNA]</scope>
    <source>
        <strain evidence="5 6">60.27F</strain>
    </source>
</reference>
<dbReference type="OrthoDB" id="5141876at2"/>
<dbReference type="Pfam" id="PF07221">
    <property type="entry name" value="GlcNAc_2-epim"/>
    <property type="match status" value="1"/>
</dbReference>
<dbReference type="RefSeq" id="WP_102967218.1">
    <property type="nucleotide sequence ID" value="NZ_POSK01000021.1"/>
</dbReference>
<proteinExistence type="inferred from homology"/>
<gene>
    <name evidence="5" type="ORF">C1N32_20210</name>
</gene>
<dbReference type="GO" id="GO:0005975">
    <property type="term" value="P:carbohydrate metabolic process"/>
    <property type="evidence" value="ECO:0007669"/>
    <property type="project" value="InterPro"/>
</dbReference>
<keyword evidence="3 4" id="KW-0413">Isomerase</keyword>
<dbReference type="GO" id="GO:0047736">
    <property type="term" value="F:cellobiose epimerase activity"/>
    <property type="evidence" value="ECO:0007669"/>
    <property type="project" value="UniProtKB-UniRule"/>
</dbReference>